<evidence type="ECO:0000313" key="5">
    <source>
        <dbReference type="EMBL" id="CDW33625.1"/>
    </source>
</evidence>
<dbReference type="SUPFAM" id="SSF57184">
    <property type="entry name" value="Growth factor receptor domain"/>
    <property type="match status" value="1"/>
</dbReference>
<name>A0A0K2U6E9_LEPSM</name>
<evidence type="ECO:0000256" key="1">
    <source>
        <dbReference type="ARBA" id="ARBA00022536"/>
    </source>
</evidence>
<dbReference type="InterPro" id="IPR018097">
    <property type="entry name" value="EGF_Ca-bd_CS"/>
</dbReference>
<dbReference type="PROSITE" id="PS01187">
    <property type="entry name" value="EGF_CA"/>
    <property type="match status" value="1"/>
</dbReference>
<keyword evidence="1" id="KW-0245">EGF-like domain</keyword>
<dbReference type="Pfam" id="PF07645">
    <property type="entry name" value="EGF_CA"/>
    <property type="match status" value="1"/>
</dbReference>
<dbReference type="CDD" id="cd00054">
    <property type="entry name" value="EGF_CA"/>
    <property type="match status" value="1"/>
</dbReference>
<feature type="transmembrane region" description="Helical" evidence="3">
    <location>
        <begin position="84"/>
        <end position="100"/>
    </location>
</feature>
<evidence type="ECO:0000256" key="3">
    <source>
        <dbReference type="SAM" id="Phobius"/>
    </source>
</evidence>
<dbReference type="InterPro" id="IPR006212">
    <property type="entry name" value="Furin_repeat"/>
</dbReference>
<dbReference type="SMART" id="SM00179">
    <property type="entry name" value="EGF_CA"/>
    <property type="match status" value="1"/>
</dbReference>
<dbReference type="CDD" id="cd00064">
    <property type="entry name" value="FU"/>
    <property type="match status" value="1"/>
</dbReference>
<dbReference type="OrthoDB" id="19903at2759"/>
<dbReference type="EMBL" id="HACA01016264">
    <property type="protein sequence ID" value="CDW33625.1"/>
    <property type="molecule type" value="Transcribed_RNA"/>
</dbReference>
<evidence type="ECO:0000259" key="4">
    <source>
        <dbReference type="SMART" id="SM00179"/>
    </source>
</evidence>
<keyword evidence="3" id="KW-1133">Transmembrane helix</keyword>
<keyword evidence="3" id="KW-0812">Transmembrane</keyword>
<organism evidence="5">
    <name type="scientific">Lepeophtheirus salmonis</name>
    <name type="common">Salmon louse</name>
    <name type="synonym">Caligus salmonis</name>
    <dbReference type="NCBI Taxonomy" id="72036"/>
    <lineage>
        <taxon>Eukaryota</taxon>
        <taxon>Metazoa</taxon>
        <taxon>Ecdysozoa</taxon>
        <taxon>Arthropoda</taxon>
        <taxon>Crustacea</taxon>
        <taxon>Multicrustacea</taxon>
        <taxon>Hexanauplia</taxon>
        <taxon>Copepoda</taxon>
        <taxon>Siphonostomatoida</taxon>
        <taxon>Caligidae</taxon>
        <taxon>Lepeophtheirus</taxon>
    </lineage>
</organism>
<feature type="domain" description="EGF-like calcium-binding" evidence="4">
    <location>
        <begin position="9"/>
        <end position="53"/>
    </location>
</feature>
<evidence type="ECO:0000256" key="2">
    <source>
        <dbReference type="ARBA" id="ARBA00023157"/>
    </source>
</evidence>
<keyword evidence="2" id="KW-1015">Disulfide bond</keyword>
<dbReference type="InterPro" id="IPR001881">
    <property type="entry name" value="EGF-like_Ca-bd_dom"/>
</dbReference>
<dbReference type="Gene3D" id="2.10.25.10">
    <property type="entry name" value="Laminin"/>
    <property type="match status" value="1"/>
</dbReference>
<dbReference type="InterPro" id="IPR049883">
    <property type="entry name" value="NOTCH1_EGF-like"/>
</dbReference>
<dbReference type="GO" id="GO:0005509">
    <property type="term" value="F:calcium ion binding"/>
    <property type="evidence" value="ECO:0007669"/>
    <property type="project" value="InterPro"/>
</dbReference>
<accession>A0A0K2U6E9</accession>
<dbReference type="InterPro" id="IPR009030">
    <property type="entry name" value="Growth_fac_rcpt_cys_sf"/>
</dbReference>
<protein>
    <recommendedName>
        <fullName evidence="4">EGF-like calcium-binding domain-containing protein</fullName>
    </recommendedName>
</protein>
<dbReference type="AlphaFoldDB" id="A0A0K2U6E9"/>
<reference evidence="5" key="1">
    <citation type="submission" date="2014-05" db="EMBL/GenBank/DDBJ databases">
        <authorList>
            <person name="Chronopoulou M."/>
        </authorList>
    </citation>
    <scope>NUCLEOTIDE SEQUENCE</scope>
    <source>
        <tissue evidence="5">Whole organism</tissue>
    </source>
</reference>
<feature type="transmembrane region" description="Helical" evidence="3">
    <location>
        <begin position="106"/>
        <end position="123"/>
    </location>
</feature>
<proteinExistence type="predicted"/>
<dbReference type="SMART" id="SM00261">
    <property type="entry name" value="FU"/>
    <property type="match status" value="1"/>
</dbReference>
<keyword evidence="3" id="KW-0472">Membrane</keyword>
<sequence>MDTEHGCTDIDECAISTPCTGNKFCVNTEGTFRCMNCDKSCKGCQSDGPDSCIECAEGYQKNDGGVCISDETAGRIFTISNSRFLTYIGLIVAACIIFQRSPIVSGILGVIITFYVSLSEYYLSGATGELRPIS</sequence>